<accession>A0A6J4QEW6</accession>
<organism evidence="1">
    <name type="scientific">uncultured Rubrobacteraceae bacterium</name>
    <dbReference type="NCBI Taxonomy" id="349277"/>
    <lineage>
        <taxon>Bacteria</taxon>
        <taxon>Bacillati</taxon>
        <taxon>Actinomycetota</taxon>
        <taxon>Rubrobacteria</taxon>
        <taxon>Rubrobacterales</taxon>
        <taxon>Rubrobacteraceae</taxon>
        <taxon>environmental samples</taxon>
    </lineage>
</organism>
<dbReference type="EMBL" id="CADCVF010000001">
    <property type="protein sequence ID" value="CAA9442141.1"/>
    <property type="molecule type" value="Genomic_DNA"/>
</dbReference>
<protein>
    <submittedName>
        <fullName evidence="1">Uncharacterized protein</fullName>
    </submittedName>
</protein>
<gene>
    <name evidence="1" type="ORF">AVDCRST_MAG58-58</name>
</gene>
<reference evidence="1" key="1">
    <citation type="submission" date="2020-02" db="EMBL/GenBank/DDBJ databases">
        <authorList>
            <person name="Meier V. D."/>
        </authorList>
    </citation>
    <scope>NUCLEOTIDE SEQUENCE</scope>
    <source>
        <strain evidence="1">AVDCRST_MAG58</strain>
    </source>
</reference>
<evidence type="ECO:0000313" key="1">
    <source>
        <dbReference type="EMBL" id="CAA9442141.1"/>
    </source>
</evidence>
<proteinExistence type="predicted"/>
<name>A0A6J4QEW6_9ACTN</name>
<dbReference type="AlphaFoldDB" id="A0A6J4QEW6"/>
<sequence>MAVDLSLFNNSVSTLLDHLTRHYGEDAKLETYVICARVRSATIPGGSGINWIVNPGGEELAGGLLREVLKAVEGNGDLS</sequence>